<dbReference type="PANTHER" id="PTHR31639:SF256">
    <property type="entry name" value="OS07G0242900 PROTEIN"/>
    <property type="match status" value="1"/>
</dbReference>
<dbReference type="AlphaFoldDB" id="A0A654EY84"/>
<organism evidence="1 2">
    <name type="scientific">Arabidopsis thaliana</name>
    <name type="common">Mouse-ear cress</name>
    <dbReference type="NCBI Taxonomy" id="3702"/>
    <lineage>
        <taxon>Eukaryota</taxon>
        <taxon>Viridiplantae</taxon>
        <taxon>Streptophyta</taxon>
        <taxon>Embryophyta</taxon>
        <taxon>Tracheophyta</taxon>
        <taxon>Spermatophyta</taxon>
        <taxon>Magnoliopsida</taxon>
        <taxon>eudicotyledons</taxon>
        <taxon>Gunneridae</taxon>
        <taxon>Pentapetalae</taxon>
        <taxon>rosids</taxon>
        <taxon>malvids</taxon>
        <taxon>Brassicales</taxon>
        <taxon>Brassicaceae</taxon>
        <taxon>Camelineae</taxon>
        <taxon>Arabidopsis</taxon>
    </lineage>
</organism>
<protein>
    <recommendedName>
        <fullName evidence="3">F-box domain-containing protein</fullName>
    </recommendedName>
</protein>
<dbReference type="PANTHER" id="PTHR31639">
    <property type="entry name" value="F-BOX PROTEIN-LIKE"/>
    <property type="match status" value="1"/>
</dbReference>
<evidence type="ECO:0000313" key="2">
    <source>
        <dbReference type="Proteomes" id="UP000426265"/>
    </source>
</evidence>
<accession>A0A654EY84</accession>
<evidence type="ECO:0008006" key="3">
    <source>
        <dbReference type="Google" id="ProtNLM"/>
    </source>
</evidence>
<sequence>MDLISELHPSILDHILVRLLQRNAVRTSVLSKAWVDKWKNLTVLCFGDQCGVKRTGETINVVLKELGEQIINCLLVPPTLESVIFKSVKKKTMMCPQLNEIKQLVKHCKLIESLSITSIDFFNLMTEDAPSMKDLTIKGNPTI</sequence>
<dbReference type="EMBL" id="CACRSJ010000105">
    <property type="protein sequence ID" value="VYS53720.1"/>
    <property type="molecule type" value="Genomic_DNA"/>
</dbReference>
<reference evidence="1 2" key="1">
    <citation type="submission" date="2019-11" db="EMBL/GenBank/DDBJ databases">
        <authorList>
            <person name="Jiao W.-B."/>
            <person name="Schneeberger K."/>
        </authorList>
    </citation>
    <scope>NUCLEOTIDE SEQUENCE [LARGE SCALE GENOMIC DNA]</scope>
    <source>
        <strain evidence="2">cv. An-1</strain>
    </source>
</reference>
<name>A0A654EY84_ARATH</name>
<dbReference type="Proteomes" id="UP000426265">
    <property type="component" value="Unassembled WGS sequence"/>
</dbReference>
<gene>
    <name evidence="1" type="ORF">AN1_LOCUS9178</name>
</gene>
<evidence type="ECO:0000313" key="1">
    <source>
        <dbReference type="EMBL" id="VYS53720.1"/>
    </source>
</evidence>
<proteinExistence type="predicted"/>